<dbReference type="InterPro" id="IPR001611">
    <property type="entry name" value="Leu-rich_rpt"/>
</dbReference>
<evidence type="ECO:0000256" key="6">
    <source>
        <dbReference type="ARBA" id="ARBA00022614"/>
    </source>
</evidence>
<dbReference type="FunFam" id="3.80.10.10:FF:000041">
    <property type="entry name" value="LRR receptor-like serine/threonine-protein kinase ERECTA"/>
    <property type="match status" value="1"/>
</dbReference>
<evidence type="ECO:0000256" key="1">
    <source>
        <dbReference type="ARBA" id="ARBA00004251"/>
    </source>
</evidence>
<keyword evidence="15 21" id="KW-0472">Membrane</keyword>
<dbReference type="GO" id="GO:0006952">
    <property type="term" value="P:defense response"/>
    <property type="evidence" value="ECO:0007669"/>
    <property type="project" value="UniProtKB-ARBA"/>
</dbReference>
<dbReference type="InterPro" id="IPR017441">
    <property type="entry name" value="Protein_kinase_ATP_BS"/>
</dbReference>
<dbReference type="Gramene" id="PSS30254">
    <property type="protein sequence ID" value="PSS30254"/>
    <property type="gene ID" value="CEY00_Acc05492"/>
</dbReference>
<dbReference type="GO" id="GO:0051707">
    <property type="term" value="P:response to other organism"/>
    <property type="evidence" value="ECO:0007669"/>
    <property type="project" value="UniProtKB-ARBA"/>
</dbReference>
<dbReference type="AlphaFoldDB" id="A0A2R6RJQ9"/>
<keyword evidence="5" id="KW-0723">Serine/threonine-protein kinase</keyword>
<evidence type="ECO:0000256" key="14">
    <source>
        <dbReference type="ARBA" id="ARBA00022989"/>
    </source>
</evidence>
<dbReference type="FunFam" id="3.30.200.20:FF:000260">
    <property type="entry name" value="LRR receptor-like serine/threonine-protein kinase RPK2"/>
    <property type="match status" value="2"/>
</dbReference>
<comment type="catalytic activity">
    <reaction evidence="19">
        <text>L-seryl-[protein] + ATP = O-phospho-L-seryl-[protein] + ADP + H(+)</text>
        <dbReference type="Rhea" id="RHEA:17989"/>
        <dbReference type="Rhea" id="RHEA-COMP:9863"/>
        <dbReference type="Rhea" id="RHEA-COMP:11604"/>
        <dbReference type="ChEBI" id="CHEBI:15378"/>
        <dbReference type="ChEBI" id="CHEBI:29999"/>
        <dbReference type="ChEBI" id="CHEBI:30616"/>
        <dbReference type="ChEBI" id="CHEBI:83421"/>
        <dbReference type="ChEBI" id="CHEBI:456216"/>
        <dbReference type="EC" id="2.7.11.1"/>
    </reaction>
</comment>
<evidence type="ECO:0000256" key="20">
    <source>
        <dbReference type="PROSITE-ProRule" id="PRU10141"/>
    </source>
</evidence>
<accession>A0A2R6RJQ9</accession>
<dbReference type="GO" id="GO:0004674">
    <property type="term" value="F:protein serine/threonine kinase activity"/>
    <property type="evidence" value="ECO:0007669"/>
    <property type="project" value="UniProtKB-KW"/>
</dbReference>
<comment type="subcellular location">
    <subcellularLocation>
        <location evidence="1">Cell membrane</location>
        <topology evidence="1">Single-pass type I membrane protein</topology>
    </subcellularLocation>
</comment>
<reference evidence="23 24" key="1">
    <citation type="submission" date="2017-07" db="EMBL/GenBank/DDBJ databases">
        <title>An improved, manually edited Actinidia chinensis var. chinensis (kiwifruit) genome highlights the challenges associated with draft genomes and gene prediction in plants.</title>
        <authorList>
            <person name="Pilkington S."/>
            <person name="Crowhurst R."/>
            <person name="Hilario E."/>
            <person name="Nardozza S."/>
            <person name="Fraser L."/>
            <person name="Peng Y."/>
            <person name="Gunaseelan K."/>
            <person name="Simpson R."/>
            <person name="Tahir J."/>
            <person name="Deroles S."/>
            <person name="Templeton K."/>
            <person name="Luo Z."/>
            <person name="Davy M."/>
            <person name="Cheng C."/>
            <person name="Mcneilage M."/>
            <person name="Scaglione D."/>
            <person name="Liu Y."/>
            <person name="Zhang Q."/>
            <person name="Datson P."/>
            <person name="De Silva N."/>
            <person name="Gardiner S."/>
            <person name="Bassett H."/>
            <person name="Chagne D."/>
            <person name="Mccallum J."/>
            <person name="Dzierzon H."/>
            <person name="Deng C."/>
            <person name="Wang Y.-Y."/>
            <person name="Barron N."/>
            <person name="Manako K."/>
            <person name="Bowen J."/>
            <person name="Foster T."/>
            <person name="Erridge Z."/>
            <person name="Tiffin H."/>
            <person name="Waite C."/>
            <person name="Davies K."/>
            <person name="Grierson E."/>
            <person name="Laing W."/>
            <person name="Kirk R."/>
            <person name="Chen X."/>
            <person name="Wood M."/>
            <person name="Montefiori M."/>
            <person name="Brummell D."/>
            <person name="Schwinn K."/>
            <person name="Catanach A."/>
            <person name="Fullerton C."/>
            <person name="Li D."/>
            <person name="Meiyalaghan S."/>
            <person name="Nieuwenhuizen N."/>
            <person name="Read N."/>
            <person name="Prakash R."/>
            <person name="Hunter D."/>
            <person name="Zhang H."/>
            <person name="Mckenzie M."/>
            <person name="Knabel M."/>
            <person name="Harris A."/>
            <person name="Allan A."/>
            <person name="Chen A."/>
            <person name="Janssen B."/>
            <person name="Plunkett B."/>
            <person name="Dwamena C."/>
            <person name="Voogd C."/>
            <person name="Leif D."/>
            <person name="Lafferty D."/>
            <person name="Souleyre E."/>
            <person name="Varkonyi-Gasic E."/>
            <person name="Gambi F."/>
            <person name="Hanley J."/>
            <person name="Yao J.-L."/>
            <person name="Cheung J."/>
            <person name="David K."/>
            <person name="Warren B."/>
            <person name="Marsh K."/>
            <person name="Snowden K."/>
            <person name="Lin-Wang K."/>
            <person name="Brian L."/>
            <person name="Martinez-Sanchez M."/>
            <person name="Wang M."/>
            <person name="Ileperuma N."/>
            <person name="Macnee N."/>
            <person name="Campin R."/>
            <person name="Mcatee P."/>
            <person name="Drummond R."/>
            <person name="Espley R."/>
            <person name="Ireland H."/>
            <person name="Wu R."/>
            <person name="Atkinson R."/>
            <person name="Karunairetnam S."/>
            <person name="Bulley S."/>
            <person name="Chunkath S."/>
            <person name="Hanley Z."/>
            <person name="Storey R."/>
            <person name="Thrimawithana A."/>
            <person name="Thomson S."/>
            <person name="David C."/>
            <person name="Testolin R."/>
        </authorList>
    </citation>
    <scope>NUCLEOTIDE SEQUENCE [LARGE SCALE GENOMIC DNA]</scope>
    <source>
        <strain evidence="24">cv. Red5</strain>
        <tissue evidence="23">Young leaf</tissue>
    </source>
</reference>
<evidence type="ECO:0000256" key="12">
    <source>
        <dbReference type="ARBA" id="ARBA00022777"/>
    </source>
</evidence>
<dbReference type="Gene3D" id="3.30.200.20">
    <property type="entry name" value="Phosphorylase Kinase, domain 1"/>
    <property type="match status" value="2"/>
</dbReference>
<dbReference type="GO" id="GO:0005886">
    <property type="term" value="C:plasma membrane"/>
    <property type="evidence" value="ECO:0007669"/>
    <property type="project" value="UniProtKB-SubCell"/>
</dbReference>
<evidence type="ECO:0000256" key="9">
    <source>
        <dbReference type="ARBA" id="ARBA00022729"/>
    </source>
</evidence>
<dbReference type="SUPFAM" id="SSF52058">
    <property type="entry name" value="L domain-like"/>
    <property type="match status" value="3"/>
</dbReference>
<comment type="caution">
    <text evidence="23">The sequence shown here is derived from an EMBL/GenBank/DDBJ whole genome shotgun (WGS) entry which is preliminary data.</text>
</comment>
<keyword evidence="16 23" id="KW-0675">Receptor</keyword>
<evidence type="ECO:0000256" key="8">
    <source>
        <dbReference type="ARBA" id="ARBA00022692"/>
    </source>
</evidence>
<keyword evidence="8 21" id="KW-0812">Transmembrane</keyword>
<reference evidence="24" key="2">
    <citation type="journal article" date="2018" name="BMC Genomics">
        <title>A manually annotated Actinidia chinensis var. chinensis (kiwifruit) genome highlights the challenges associated with draft genomes and gene prediction in plants.</title>
        <authorList>
            <person name="Pilkington S.M."/>
            <person name="Crowhurst R."/>
            <person name="Hilario E."/>
            <person name="Nardozza S."/>
            <person name="Fraser L."/>
            <person name="Peng Y."/>
            <person name="Gunaseelan K."/>
            <person name="Simpson R."/>
            <person name="Tahir J."/>
            <person name="Deroles S.C."/>
            <person name="Templeton K."/>
            <person name="Luo Z."/>
            <person name="Davy M."/>
            <person name="Cheng C."/>
            <person name="McNeilage M."/>
            <person name="Scaglione D."/>
            <person name="Liu Y."/>
            <person name="Zhang Q."/>
            <person name="Datson P."/>
            <person name="De Silva N."/>
            <person name="Gardiner S.E."/>
            <person name="Bassett H."/>
            <person name="Chagne D."/>
            <person name="McCallum J."/>
            <person name="Dzierzon H."/>
            <person name="Deng C."/>
            <person name="Wang Y.Y."/>
            <person name="Barron L."/>
            <person name="Manako K."/>
            <person name="Bowen J."/>
            <person name="Foster T.M."/>
            <person name="Erridge Z.A."/>
            <person name="Tiffin H."/>
            <person name="Waite C.N."/>
            <person name="Davies K.M."/>
            <person name="Grierson E.P."/>
            <person name="Laing W.A."/>
            <person name="Kirk R."/>
            <person name="Chen X."/>
            <person name="Wood M."/>
            <person name="Montefiori M."/>
            <person name="Brummell D.A."/>
            <person name="Schwinn K.E."/>
            <person name="Catanach A."/>
            <person name="Fullerton C."/>
            <person name="Li D."/>
            <person name="Meiyalaghan S."/>
            <person name="Nieuwenhuizen N."/>
            <person name="Read N."/>
            <person name="Prakash R."/>
            <person name="Hunter D."/>
            <person name="Zhang H."/>
            <person name="McKenzie M."/>
            <person name="Knabel M."/>
            <person name="Harris A."/>
            <person name="Allan A.C."/>
            <person name="Gleave A."/>
            <person name="Chen A."/>
            <person name="Janssen B.J."/>
            <person name="Plunkett B."/>
            <person name="Ampomah-Dwamena C."/>
            <person name="Voogd C."/>
            <person name="Leif D."/>
            <person name="Lafferty D."/>
            <person name="Souleyre E.J.F."/>
            <person name="Varkonyi-Gasic E."/>
            <person name="Gambi F."/>
            <person name="Hanley J."/>
            <person name="Yao J.L."/>
            <person name="Cheung J."/>
            <person name="David K.M."/>
            <person name="Warren B."/>
            <person name="Marsh K."/>
            <person name="Snowden K.C."/>
            <person name="Lin-Wang K."/>
            <person name="Brian L."/>
            <person name="Martinez-Sanchez M."/>
            <person name="Wang M."/>
            <person name="Ileperuma N."/>
            <person name="Macnee N."/>
            <person name="Campin R."/>
            <person name="McAtee P."/>
            <person name="Drummond R.S.M."/>
            <person name="Espley R.V."/>
            <person name="Ireland H.S."/>
            <person name="Wu R."/>
            <person name="Atkinson R.G."/>
            <person name="Karunairetnam S."/>
            <person name="Bulley S."/>
            <person name="Chunkath S."/>
            <person name="Hanley Z."/>
            <person name="Storey R."/>
            <person name="Thrimawithana A.H."/>
            <person name="Thomson S."/>
            <person name="David C."/>
            <person name="Testolin R."/>
            <person name="Huang H."/>
            <person name="Hellens R.P."/>
            <person name="Schaffer R.J."/>
        </authorList>
    </citation>
    <scope>NUCLEOTIDE SEQUENCE [LARGE SCALE GENOMIC DNA]</scope>
    <source>
        <strain evidence="24">cv. Red5</strain>
    </source>
</reference>
<evidence type="ECO:0000313" key="23">
    <source>
        <dbReference type="EMBL" id="PSS30254.1"/>
    </source>
</evidence>
<comment type="similarity">
    <text evidence="2">Belongs to the RLP family.</text>
</comment>
<dbReference type="InterPro" id="IPR003591">
    <property type="entry name" value="Leu-rich_rpt_typical-subtyp"/>
</dbReference>
<dbReference type="EMBL" id="NKQK01000005">
    <property type="protein sequence ID" value="PSS30254.1"/>
    <property type="molecule type" value="Genomic_DNA"/>
</dbReference>
<evidence type="ECO:0000259" key="22">
    <source>
        <dbReference type="PROSITE" id="PS50011"/>
    </source>
</evidence>
<dbReference type="GO" id="GO:0005524">
    <property type="term" value="F:ATP binding"/>
    <property type="evidence" value="ECO:0007669"/>
    <property type="project" value="UniProtKB-UniRule"/>
</dbReference>
<dbReference type="OrthoDB" id="1896041at2759"/>
<dbReference type="PROSITE" id="PS50011">
    <property type="entry name" value="PROTEIN_KINASE_DOM"/>
    <property type="match status" value="1"/>
</dbReference>
<name>A0A2R6RJQ9_ACTCC</name>
<feature type="binding site" evidence="20">
    <location>
        <position position="696"/>
    </location>
    <ligand>
        <name>ATP</name>
        <dbReference type="ChEBI" id="CHEBI:30616"/>
    </ligand>
</feature>
<feature type="domain" description="Protein kinase" evidence="22">
    <location>
        <begin position="668"/>
        <end position="1039"/>
    </location>
</feature>
<dbReference type="Gene3D" id="1.10.510.10">
    <property type="entry name" value="Transferase(Phosphotransferase) domain 1"/>
    <property type="match status" value="1"/>
</dbReference>
<proteinExistence type="inferred from homology"/>
<organism evidence="23 24">
    <name type="scientific">Actinidia chinensis var. chinensis</name>
    <name type="common">Chinese soft-hair kiwi</name>
    <dbReference type="NCBI Taxonomy" id="1590841"/>
    <lineage>
        <taxon>Eukaryota</taxon>
        <taxon>Viridiplantae</taxon>
        <taxon>Streptophyta</taxon>
        <taxon>Embryophyta</taxon>
        <taxon>Tracheophyta</taxon>
        <taxon>Spermatophyta</taxon>
        <taxon>Magnoliopsida</taxon>
        <taxon>eudicotyledons</taxon>
        <taxon>Gunneridae</taxon>
        <taxon>Pentapetalae</taxon>
        <taxon>asterids</taxon>
        <taxon>Ericales</taxon>
        <taxon>Actinidiaceae</taxon>
        <taxon>Actinidia</taxon>
    </lineage>
</organism>
<dbReference type="Proteomes" id="UP000241394">
    <property type="component" value="Chromosome LG5"/>
</dbReference>
<evidence type="ECO:0000256" key="15">
    <source>
        <dbReference type="ARBA" id="ARBA00023136"/>
    </source>
</evidence>
<comment type="catalytic activity">
    <reaction evidence="18">
        <text>L-threonyl-[protein] + ATP = O-phospho-L-threonyl-[protein] + ADP + H(+)</text>
        <dbReference type="Rhea" id="RHEA:46608"/>
        <dbReference type="Rhea" id="RHEA-COMP:11060"/>
        <dbReference type="Rhea" id="RHEA-COMP:11605"/>
        <dbReference type="ChEBI" id="CHEBI:15378"/>
        <dbReference type="ChEBI" id="CHEBI:30013"/>
        <dbReference type="ChEBI" id="CHEBI:30616"/>
        <dbReference type="ChEBI" id="CHEBI:61977"/>
        <dbReference type="ChEBI" id="CHEBI:456216"/>
        <dbReference type="EC" id="2.7.11.1"/>
    </reaction>
</comment>
<dbReference type="SMART" id="SM00369">
    <property type="entry name" value="LRR_TYP"/>
    <property type="match status" value="8"/>
</dbReference>
<dbReference type="PANTHER" id="PTHR48052:SF56">
    <property type="entry name" value="PROTEIN KINASE DOMAIN-CONTAINING PROTEIN"/>
    <property type="match status" value="1"/>
</dbReference>
<evidence type="ECO:0000256" key="17">
    <source>
        <dbReference type="ARBA" id="ARBA00023180"/>
    </source>
</evidence>
<dbReference type="STRING" id="1590841.A0A2R6RJQ9"/>
<dbReference type="FunFam" id="3.80.10.10:FF:000299">
    <property type="entry name" value="Piriformospora indica-insensitive protein 2"/>
    <property type="match status" value="1"/>
</dbReference>
<evidence type="ECO:0000256" key="18">
    <source>
        <dbReference type="ARBA" id="ARBA00047899"/>
    </source>
</evidence>
<dbReference type="PANTHER" id="PTHR48052">
    <property type="entry name" value="UNNAMED PRODUCT"/>
    <property type="match status" value="1"/>
</dbReference>
<evidence type="ECO:0000256" key="2">
    <source>
        <dbReference type="ARBA" id="ARBA00009592"/>
    </source>
</evidence>
<evidence type="ECO:0000256" key="7">
    <source>
        <dbReference type="ARBA" id="ARBA00022679"/>
    </source>
</evidence>
<gene>
    <name evidence="23" type="ORF">CEY00_Acc05492</name>
</gene>
<keyword evidence="6" id="KW-0433">Leucine-rich repeat</keyword>
<keyword evidence="12 23" id="KW-0418">Kinase</keyword>
<feature type="transmembrane region" description="Helical" evidence="21">
    <location>
        <begin position="12"/>
        <end position="31"/>
    </location>
</feature>
<dbReference type="PROSITE" id="PS00107">
    <property type="entry name" value="PROTEIN_KINASE_ATP"/>
    <property type="match status" value="2"/>
</dbReference>
<keyword evidence="4" id="KW-1003">Cell membrane</keyword>
<evidence type="ECO:0000256" key="11">
    <source>
        <dbReference type="ARBA" id="ARBA00022741"/>
    </source>
</evidence>
<dbReference type="SUPFAM" id="SSF56112">
    <property type="entry name" value="Protein kinase-like (PK-like)"/>
    <property type="match status" value="2"/>
</dbReference>
<evidence type="ECO:0000256" key="21">
    <source>
        <dbReference type="SAM" id="Phobius"/>
    </source>
</evidence>
<keyword evidence="11 20" id="KW-0547">Nucleotide-binding</keyword>
<evidence type="ECO:0000256" key="16">
    <source>
        <dbReference type="ARBA" id="ARBA00023170"/>
    </source>
</evidence>
<evidence type="ECO:0000256" key="5">
    <source>
        <dbReference type="ARBA" id="ARBA00022527"/>
    </source>
</evidence>
<keyword evidence="13 20" id="KW-0067">ATP-binding</keyword>
<dbReference type="Pfam" id="PF00560">
    <property type="entry name" value="LRR_1"/>
    <property type="match status" value="9"/>
</dbReference>
<sequence>MEEAAAASRFLNLIMVCLMALIFIFIFTFTFTQAVAAAAMASDAITLLASKRSISSDPSNLLSSWNLSSSNHCNCFALSPFPTTYSPVRFPLQILELQGNNFSGPIPHHLSSSLGLLNLSSNTLSGPIPDTLIGLARLTSLDLSNNQLSGAIKVLGGKCESLSHLKLSNNYLVQTIPRDIAKCSNLTALLLDGNIIEGGIPLEIGLIPQLRLLDISRNSLTGRIPREPANCRKLSVVVLTNLDEKTSLLNGGGGGEFNAFEGGITFELLMLPNLEIFWVPRANLGHLPSNWTNSRSLRILNLGQNYFIGSIPDSMGLCKNLTFLDLSSNGFQGYLPWQLQVPCMVFQCEQKFIFGFLPRFSDTGCNISMISYGQHPNFLDEDGVQRAHSNIPFLTNTSFGSDLDYNLLVIHDFSWNAFSGSLPAFSLKNNFFLTNGNTSYRLLVNNNKFNGSLPGQLFSNCTYLKSFSANLSVNQISGALYQEFLLNCLQLTGFEAAQNHIGGKIPPGIGTLKMHQRLDLSRNMLSGSLPDQLGELKDLDWISFRENNLTGEIPAQFGLLTSLVVLDLSQNALTGSIPRSLAKATGLQVTLLDHNRLSGEIPASFSTLINLVTLDISFNNLSAIVLVLTFGRRKLSRRISKRRKVVVTFVDPPTELNYDNVIAATGNFSIRNLIGTGGFGSTYEAELVPGFLVAVKRPSIGRFQGIQQFDAEIRTLGRIRHKNLVTLDTTWPRLQNHIGGQIPPEIGTLKMLQRLDLSRNMLSGSLPDQLGELKDLEEIYLQENNLTGEIPGQFGLLTSLMVLDLSQNALIGSIPRSLANATGLQAALLDHNRLSGEIPASFSTLINLVTLDISFNNLSGHIPHLQHPNDSIVLVLTFGRRKLSRLASKRRKVVVTFVDPPTELNYDNVIAATGNFSIRNLIGTGGFGSTYKAELVPGFCVAVKRLSFGRFQGIQQFDAEIRTLGRIRHKNLVTLDTTWVRLRLILKIAIDIAKALAFLHYSCVPRIVHRGIKPSDILLDEELNAYLSRLWVGSTSRSF</sequence>
<keyword evidence="10" id="KW-0677">Repeat</keyword>
<evidence type="ECO:0000256" key="4">
    <source>
        <dbReference type="ARBA" id="ARBA00022475"/>
    </source>
</evidence>
<keyword evidence="17" id="KW-0325">Glycoprotein</keyword>
<keyword evidence="9" id="KW-0732">Signal</keyword>
<dbReference type="EC" id="2.7.11.1" evidence="3"/>
<dbReference type="InterPro" id="IPR032675">
    <property type="entry name" value="LRR_dom_sf"/>
</dbReference>
<dbReference type="InterPro" id="IPR011009">
    <property type="entry name" value="Kinase-like_dom_sf"/>
</dbReference>
<dbReference type="InterPro" id="IPR000719">
    <property type="entry name" value="Prot_kinase_dom"/>
</dbReference>
<dbReference type="InParanoid" id="A0A2R6RJQ9"/>
<evidence type="ECO:0000256" key="10">
    <source>
        <dbReference type="ARBA" id="ARBA00022737"/>
    </source>
</evidence>
<evidence type="ECO:0000256" key="19">
    <source>
        <dbReference type="ARBA" id="ARBA00048679"/>
    </source>
</evidence>
<evidence type="ECO:0000313" key="24">
    <source>
        <dbReference type="Proteomes" id="UP000241394"/>
    </source>
</evidence>
<keyword evidence="14 21" id="KW-1133">Transmembrane helix</keyword>
<keyword evidence="24" id="KW-1185">Reference proteome</keyword>
<evidence type="ECO:0000256" key="3">
    <source>
        <dbReference type="ARBA" id="ARBA00012513"/>
    </source>
</evidence>
<keyword evidence="7" id="KW-0808">Transferase</keyword>
<protein>
    <recommendedName>
        <fullName evidence="3">non-specific serine/threonine protein kinase</fullName>
        <ecNumber evidence="3">2.7.11.1</ecNumber>
    </recommendedName>
</protein>
<feature type="binding site" evidence="20">
    <location>
        <position position="944"/>
    </location>
    <ligand>
        <name>ATP</name>
        <dbReference type="ChEBI" id="CHEBI:30616"/>
    </ligand>
</feature>
<dbReference type="FunFam" id="3.80.10.10:FF:000095">
    <property type="entry name" value="LRR receptor-like serine/threonine-protein kinase GSO1"/>
    <property type="match status" value="1"/>
</dbReference>
<evidence type="ECO:0000256" key="13">
    <source>
        <dbReference type="ARBA" id="ARBA00022840"/>
    </source>
</evidence>
<dbReference type="PRINTS" id="PR00019">
    <property type="entry name" value="LEURICHRPT"/>
</dbReference>
<dbReference type="Gene3D" id="3.80.10.10">
    <property type="entry name" value="Ribonuclease Inhibitor"/>
    <property type="match status" value="5"/>
</dbReference>
<dbReference type="Pfam" id="PF13855">
    <property type="entry name" value="LRR_8"/>
    <property type="match status" value="1"/>
</dbReference>